<evidence type="ECO:0000256" key="1">
    <source>
        <dbReference type="SAM" id="Phobius"/>
    </source>
</evidence>
<keyword evidence="3" id="KW-1185">Reference proteome</keyword>
<feature type="transmembrane region" description="Helical" evidence="1">
    <location>
        <begin position="80"/>
        <end position="98"/>
    </location>
</feature>
<name>A0ABZ0IC10_9GAMM</name>
<keyword evidence="1" id="KW-1133">Transmembrane helix</keyword>
<sequence>MTQTLSLPGKLALGVSALFGLLYLSFGLAWLGAPSIIAGALGASLLQSTGLATQLGDSAAFFLCSGLFMLYGVFRRHPSYLMAGALLIGLVAPARIVAWQVHGAALTMDAIVVEIITFLVVFSAARAVSAR</sequence>
<feature type="transmembrane region" description="Helical" evidence="1">
    <location>
        <begin position="12"/>
        <end position="31"/>
    </location>
</feature>
<keyword evidence="1" id="KW-0472">Membrane</keyword>
<dbReference type="Proteomes" id="UP001626549">
    <property type="component" value="Chromosome"/>
</dbReference>
<keyword evidence="1" id="KW-0812">Transmembrane</keyword>
<accession>A0ABZ0IC10</accession>
<gene>
    <name evidence="2" type="ORF">R0137_15345</name>
</gene>
<protein>
    <recommendedName>
        <fullName evidence="4">DUF4345 domain-containing protein</fullName>
    </recommendedName>
</protein>
<feature type="transmembrane region" description="Helical" evidence="1">
    <location>
        <begin position="104"/>
        <end position="125"/>
    </location>
</feature>
<proteinExistence type="predicted"/>
<dbReference type="EMBL" id="CP136865">
    <property type="protein sequence ID" value="WOJ96606.1"/>
    <property type="molecule type" value="Genomic_DNA"/>
</dbReference>
<evidence type="ECO:0008006" key="4">
    <source>
        <dbReference type="Google" id="ProtNLM"/>
    </source>
</evidence>
<feature type="transmembrane region" description="Helical" evidence="1">
    <location>
        <begin position="51"/>
        <end position="73"/>
    </location>
</feature>
<organism evidence="2 3">
    <name type="scientific">Congregibacter brevis</name>
    <dbReference type="NCBI Taxonomy" id="3081201"/>
    <lineage>
        <taxon>Bacteria</taxon>
        <taxon>Pseudomonadati</taxon>
        <taxon>Pseudomonadota</taxon>
        <taxon>Gammaproteobacteria</taxon>
        <taxon>Cellvibrionales</taxon>
        <taxon>Halieaceae</taxon>
        <taxon>Congregibacter</taxon>
    </lineage>
</organism>
<dbReference type="RefSeq" id="WP_407327285.1">
    <property type="nucleotide sequence ID" value="NZ_CP136865.1"/>
</dbReference>
<evidence type="ECO:0000313" key="3">
    <source>
        <dbReference type="Proteomes" id="UP001626549"/>
    </source>
</evidence>
<reference evidence="2 3" key="1">
    <citation type="submission" date="2023-10" db="EMBL/GenBank/DDBJ databases">
        <title>Two novel species belonging to the OM43/NOR5 clade.</title>
        <authorList>
            <person name="Park M."/>
        </authorList>
    </citation>
    <scope>NUCLEOTIDE SEQUENCE [LARGE SCALE GENOMIC DNA]</scope>
    <source>
        <strain evidence="2 3">IMCC45268</strain>
    </source>
</reference>
<evidence type="ECO:0000313" key="2">
    <source>
        <dbReference type="EMBL" id="WOJ96606.1"/>
    </source>
</evidence>